<protein>
    <recommendedName>
        <fullName evidence="4">Alanine racemase</fullName>
        <ecNumber evidence="4">5.1.1.1</ecNumber>
    </recommendedName>
</protein>
<dbReference type="InterPro" id="IPR000821">
    <property type="entry name" value="Ala_racemase"/>
</dbReference>
<comment type="catalytic activity">
    <reaction evidence="4">
        <text>L-alanine = D-alanine</text>
        <dbReference type="Rhea" id="RHEA:20249"/>
        <dbReference type="ChEBI" id="CHEBI:57416"/>
        <dbReference type="ChEBI" id="CHEBI:57972"/>
        <dbReference type="EC" id="5.1.1.1"/>
    </reaction>
</comment>
<dbReference type="InterPro" id="IPR029066">
    <property type="entry name" value="PLP-binding_barrel"/>
</dbReference>
<keyword evidence="2 4" id="KW-0663">Pyridoxal phosphate</keyword>
<feature type="domain" description="Alanine racemase C-terminal" evidence="7">
    <location>
        <begin position="244"/>
        <end position="372"/>
    </location>
</feature>
<evidence type="ECO:0000256" key="5">
    <source>
        <dbReference type="PIRSR" id="PIRSR600821-50"/>
    </source>
</evidence>
<dbReference type="PROSITE" id="PS00395">
    <property type="entry name" value="ALANINE_RACEMASE"/>
    <property type="match status" value="1"/>
</dbReference>
<dbReference type="UniPathway" id="UPA00042">
    <property type="reaction ID" value="UER00497"/>
</dbReference>
<comment type="similarity">
    <text evidence="4">Belongs to the alanine racemase family.</text>
</comment>
<evidence type="ECO:0000256" key="3">
    <source>
        <dbReference type="ARBA" id="ARBA00023235"/>
    </source>
</evidence>
<dbReference type="HAMAP" id="MF_01201">
    <property type="entry name" value="Ala_racemase"/>
    <property type="match status" value="1"/>
</dbReference>
<comment type="cofactor">
    <cofactor evidence="1 4 5">
        <name>pyridoxal 5'-phosphate</name>
        <dbReference type="ChEBI" id="CHEBI:597326"/>
    </cofactor>
</comment>
<reference evidence="9" key="1">
    <citation type="submission" date="2017-09" db="EMBL/GenBank/DDBJ databases">
        <title>Depth-based differentiation of microbial function through sediment-hosted aquifers and enrichment of novel symbionts in the deep terrestrial subsurface.</title>
        <authorList>
            <person name="Probst A.J."/>
            <person name="Ladd B."/>
            <person name="Jarett J.K."/>
            <person name="Geller-Mcgrath D.E."/>
            <person name="Sieber C.M.K."/>
            <person name="Emerson J.B."/>
            <person name="Anantharaman K."/>
            <person name="Thomas B.C."/>
            <person name="Malmstrom R."/>
            <person name="Stieglmeier M."/>
            <person name="Klingl A."/>
            <person name="Woyke T."/>
            <person name="Ryan C.M."/>
            <person name="Banfield J.F."/>
        </authorList>
    </citation>
    <scope>NUCLEOTIDE SEQUENCE [LARGE SCALE GENOMIC DNA]</scope>
</reference>
<dbReference type="InterPro" id="IPR020622">
    <property type="entry name" value="Ala_racemase_pyridoxalP-BS"/>
</dbReference>
<name>A0A2M7RDF6_9BACT</name>
<dbReference type="GO" id="GO:0008784">
    <property type="term" value="F:alanine racemase activity"/>
    <property type="evidence" value="ECO:0007669"/>
    <property type="project" value="UniProtKB-UniRule"/>
</dbReference>
<comment type="function">
    <text evidence="4">Catalyzes the interconversion of L-alanine and D-alanine. May also act on other amino acids.</text>
</comment>
<dbReference type="EC" id="5.1.1.1" evidence="4"/>
<dbReference type="InterPro" id="IPR009006">
    <property type="entry name" value="Ala_racemase/Decarboxylase_C"/>
</dbReference>
<feature type="modified residue" description="N6-(pyridoxal phosphate)lysine" evidence="4 5">
    <location>
        <position position="36"/>
    </location>
</feature>
<dbReference type="Gene3D" id="2.40.37.10">
    <property type="entry name" value="Lyase, Ornithine Decarboxylase, Chain A, domain 1"/>
    <property type="match status" value="1"/>
</dbReference>
<accession>A0A2M7RDF6</accession>
<dbReference type="PRINTS" id="PR00992">
    <property type="entry name" value="ALARACEMASE"/>
</dbReference>
<dbReference type="EMBL" id="PFMC01000061">
    <property type="protein sequence ID" value="PIY94542.1"/>
    <property type="molecule type" value="Genomic_DNA"/>
</dbReference>
<evidence type="ECO:0000256" key="6">
    <source>
        <dbReference type="PIRSR" id="PIRSR600821-52"/>
    </source>
</evidence>
<dbReference type="FunFam" id="3.20.20.10:FF:000002">
    <property type="entry name" value="Alanine racemase"/>
    <property type="match status" value="1"/>
</dbReference>
<dbReference type="SMART" id="SM01005">
    <property type="entry name" value="Ala_racemase_C"/>
    <property type="match status" value="1"/>
</dbReference>
<dbReference type="CDD" id="cd00430">
    <property type="entry name" value="PLPDE_III_AR"/>
    <property type="match status" value="1"/>
</dbReference>
<dbReference type="InterPro" id="IPR001608">
    <property type="entry name" value="Ala_racemase_N"/>
</dbReference>
<dbReference type="Pfam" id="PF00842">
    <property type="entry name" value="Ala_racemase_C"/>
    <property type="match status" value="1"/>
</dbReference>
<dbReference type="PANTHER" id="PTHR30511:SF0">
    <property type="entry name" value="ALANINE RACEMASE, CATABOLIC-RELATED"/>
    <property type="match status" value="1"/>
</dbReference>
<evidence type="ECO:0000259" key="7">
    <source>
        <dbReference type="SMART" id="SM01005"/>
    </source>
</evidence>
<evidence type="ECO:0000256" key="2">
    <source>
        <dbReference type="ARBA" id="ARBA00022898"/>
    </source>
</evidence>
<feature type="active site" description="Proton acceptor; specific for D-alanine" evidence="4">
    <location>
        <position position="36"/>
    </location>
</feature>
<evidence type="ECO:0000313" key="9">
    <source>
        <dbReference type="Proteomes" id="UP000228689"/>
    </source>
</evidence>
<feature type="binding site" evidence="4 6">
    <location>
        <position position="131"/>
    </location>
    <ligand>
        <name>substrate</name>
    </ligand>
</feature>
<comment type="caution">
    <text evidence="8">The sequence shown here is derived from an EMBL/GenBank/DDBJ whole genome shotgun (WGS) entry which is preliminary data.</text>
</comment>
<dbReference type="GO" id="GO:0030632">
    <property type="term" value="P:D-alanine biosynthetic process"/>
    <property type="evidence" value="ECO:0007669"/>
    <property type="project" value="UniProtKB-UniRule"/>
</dbReference>
<dbReference type="PANTHER" id="PTHR30511">
    <property type="entry name" value="ALANINE RACEMASE"/>
    <property type="match status" value="1"/>
</dbReference>
<evidence type="ECO:0000313" key="8">
    <source>
        <dbReference type="EMBL" id="PIY94542.1"/>
    </source>
</evidence>
<dbReference type="SUPFAM" id="SSF50621">
    <property type="entry name" value="Alanine racemase C-terminal domain-like"/>
    <property type="match status" value="1"/>
</dbReference>
<comment type="pathway">
    <text evidence="4">Amino-acid biosynthesis; D-alanine biosynthesis; D-alanine from L-alanine: step 1/1.</text>
</comment>
<proteinExistence type="inferred from homology"/>
<keyword evidence="3 4" id="KW-0413">Isomerase</keyword>
<organism evidence="8 9">
    <name type="scientific">Candidatus Komeilibacteria bacterium CG_4_10_14_0_8_um_filter_37_78</name>
    <dbReference type="NCBI Taxonomy" id="1974471"/>
    <lineage>
        <taxon>Bacteria</taxon>
        <taxon>Candidatus Komeiliibacteriota</taxon>
    </lineage>
</organism>
<dbReference type="Pfam" id="PF01168">
    <property type="entry name" value="Ala_racemase_N"/>
    <property type="match status" value="1"/>
</dbReference>
<feature type="binding site" evidence="4 6">
    <location>
        <position position="313"/>
    </location>
    <ligand>
        <name>substrate</name>
    </ligand>
</feature>
<dbReference type="AlphaFoldDB" id="A0A2M7RDF6"/>
<evidence type="ECO:0000256" key="1">
    <source>
        <dbReference type="ARBA" id="ARBA00001933"/>
    </source>
</evidence>
<sequence length="372" mass="41843">MNDLTWIEIKKQAIEDNISAFRSLVNIQTKLIPVIKSNAYGHGIDLIAKLLDQNKQVDYSAVVSGDEALQLRQNNIKKPIIVLSFYQLEQIDQLICNDIEFVVSNIEQLDNVVRLNKSCKVHLKFDIGTHRLGFCFDDIDQIINQLNSSKVNIAGVFSHYADSENEDQSLTDQQTRQFGQILDKLKANNIEPISHIACSAATMSNKAHHFEAIRFGIALYGLKPSEIAIARAKEHNDSFSLQPALSWYAKIINIHAVKAGDYIGYARGFNAEQDMRIATLPIGYWDGYNRLLSNQGEVIIAGQKCKVVGKICMNLTMVDISNITEIKVGDRATLIGQDNDCIITVDELAKKCQTINYEFVTRINQNIKRILI</sequence>
<feature type="active site" description="Proton acceptor; specific for L-alanine" evidence="4">
    <location>
        <position position="265"/>
    </location>
</feature>
<gene>
    <name evidence="8" type="primary">alr</name>
    <name evidence="8" type="ORF">COY67_02420</name>
</gene>
<dbReference type="SUPFAM" id="SSF51419">
    <property type="entry name" value="PLP-binding barrel"/>
    <property type="match status" value="1"/>
</dbReference>
<dbReference type="NCBIfam" id="TIGR00492">
    <property type="entry name" value="alr"/>
    <property type="match status" value="1"/>
</dbReference>
<dbReference type="GO" id="GO:0030170">
    <property type="term" value="F:pyridoxal phosphate binding"/>
    <property type="evidence" value="ECO:0007669"/>
    <property type="project" value="UniProtKB-UniRule"/>
</dbReference>
<dbReference type="Proteomes" id="UP000228689">
    <property type="component" value="Unassembled WGS sequence"/>
</dbReference>
<dbReference type="InterPro" id="IPR011079">
    <property type="entry name" value="Ala_racemase_C"/>
</dbReference>
<dbReference type="Gene3D" id="3.20.20.10">
    <property type="entry name" value="Alanine racemase"/>
    <property type="match status" value="1"/>
</dbReference>
<dbReference type="GO" id="GO:0005829">
    <property type="term" value="C:cytosol"/>
    <property type="evidence" value="ECO:0007669"/>
    <property type="project" value="TreeGrafter"/>
</dbReference>
<evidence type="ECO:0000256" key="4">
    <source>
        <dbReference type="HAMAP-Rule" id="MF_01201"/>
    </source>
</evidence>